<accession>A0AAD9MZY4</accession>
<comment type="caution">
    <text evidence="1">The sequence shown here is derived from an EMBL/GenBank/DDBJ whole genome shotgun (WGS) entry which is preliminary data.</text>
</comment>
<evidence type="ECO:0000313" key="1">
    <source>
        <dbReference type="EMBL" id="KAK2152032.1"/>
    </source>
</evidence>
<keyword evidence="2" id="KW-1185">Reference proteome</keyword>
<dbReference type="SUPFAM" id="SSF46966">
    <property type="entry name" value="Spectrin repeat"/>
    <property type="match status" value="1"/>
</dbReference>
<dbReference type="Proteomes" id="UP001208570">
    <property type="component" value="Unassembled WGS sequence"/>
</dbReference>
<organism evidence="1 2">
    <name type="scientific">Paralvinella palmiformis</name>
    <dbReference type="NCBI Taxonomy" id="53620"/>
    <lineage>
        <taxon>Eukaryota</taxon>
        <taxon>Metazoa</taxon>
        <taxon>Spiralia</taxon>
        <taxon>Lophotrochozoa</taxon>
        <taxon>Annelida</taxon>
        <taxon>Polychaeta</taxon>
        <taxon>Sedentaria</taxon>
        <taxon>Canalipalpata</taxon>
        <taxon>Terebellida</taxon>
        <taxon>Terebelliformia</taxon>
        <taxon>Alvinellidae</taxon>
        <taxon>Paralvinella</taxon>
    </lineage>
</organism>
<protein>
    <submittedName>
        <fullName evidence="1">Uncharacterized protein</fullName>
    </submittedName>
</protein>
<name>A0AAD9MZY4_9ANNE</name>
<dbReference type="EMBL" id="JAODUP010000341">
    <property type="protein sequence ID" value="KAK2152032.1"/>
    <property type="molecule type" value="Genomic_DNA"/>
</dbReference>
<dbReference type="Gene3D" id="1.20.58.60">
    <property type="match status" value="1"/>
</dbReference>
<dbReference type="AlphaFoldDB" id="A0AAD9MZY4"/>
<gene>
    <name evidence="1" type="ORF">LSH36_341g01031</name>
</gene>
<sequence>MLQGSPRRKLFNDYAKQLMRRYPNRKDEIQLRLQHLNKQWEALENAISPHGGYMDEKTMLKDLKQDLDGLYKWLHEIEEHLQPLTMHPDWTTSQLQHQLQEHK</sequence>
<proteinExistence type="predicted"/>
<feature type="non-terminal residue" evidence="1">
    <location>
        <position position="103"/>
    </location>
</feature>
<evidence type="ECO:0000313" key="2">
    <source>
        <dbReference type="Proteomes" id="UP001208570"/>
    </source>
</evidence>
<reference evidence="1" key="1">
    <citation type="journal article" date="2023" name="Mol. Biol. Evol.">
        <title>Third-Generation Sequencing Reveals the Adaptive Role of the Epigenome in Three Deep-Sea Polychaetes.</title>
        <authorList>
            <person name="Perez M."/>
            <person name="Aroh O."/>
            <person name="Sun Y."/>
            <person name="Lan Y."/>
            <person name="Juniper S.K."/>
            <person name="Young C.R."/>
            <person name="Angers B."/>
            <person name="Qian P.Y."/>
        </authorList>
    </citation>
    <scope>NUCLEOTIDE SEQUENCE</scope>
    <source>
        <strain evidence="1">P08H-3</strain>
    </source>
</reference>